<feature type="compositionally biased region" description="Basic and acidic residues" evidence="1">
    <location>
        <begin position="332"/>
        <end position="347"/>
    </location>
</feature>
<feature type="transmembrane region" description="Helical" evidence="2">
    <location>
        <begin position="289"/>
        <end position="312"/>
    </location>
</feature>
<evidence type="ECO:0000313" key="4">
    <source>
        <dbReference type="Proteomes" id="UP000184073"/>
    </source>
</evidence>
<feature type="transmembrane region" description="Helical" evidence="2">
    <location>
        <begin position="20"/>
        <end position="42"/>
    </location>
</feature>
<dbReference type="OrthoDB" id="4418711at2759"/>
<dbReference type="GeneID" id="63733500"/>
<dbReference type="EMBL" id="KV878133">
    <property type="protein sequence ID" value="OJJ05805.1"/>
    <property type="molecule type" value="Genomic_DNA"/>
</dbReference>
<name>A0A1L9PWH7_ASPVE</name>
<feature type="transmembrane region" description="Helical" evidence="2">
    <location>
        <begin position="185"/>
        <end position="209"/>
    </location>
</feature>
<evidence type="ECO:0000313" key="3">
    <source>
        <dbReference type="EMBL" id="OJJ05805.1"/>
    </source>
</evidence>
<feature type="transmembrane region" description="Helical" evidence="2">
    <location>
        <begin position="105"/>
        <end position="125"/>
    </location>
</feature>
<protein>
    <submittedName>
        <fullName evidence="3">Uncharacterized protein</fullName>
    </submittedName>
</protein>
<dbReference type="RefSeq" id="XP_040671567.1">
    <property type="nucleotide sequence ID" value="XM_040817989.1"/>
</dbReference>
<feature type="compositionally biased region" description="Polar residues" evidence="1">
    <location>
        <begin position="383"/>
        <end position="394"/>
    </location>
</feature>
<dbReference type="VEuPathDB" id="FungiDB:ASPVEDRAFT_87140"/>
<evidence type="ECO:0000256" key="2">
    <source>
        <dbReference type="SAM" id="Phobius"/>
    </source>
</evidence>
<reference evidence="4" key="1">
    <citation type="journal article" date="2017" name="Genome Biol.">
        <title>Comparative genomics reveals high biological diversity and specific adaptations in the industrially and medically important fungal genus Aspergillus.</title>
        <authorList>
            <person name="de Vries R.P."/>
            <person name="Riley R."/>
            <person name="Wiebenga A."/>
            <person name="Aguilar-Osorio G."/>
            <person name="Amillis S."/>
            <person name="Uchima C.A."/>
            <person name="Anderluh G."/>
            <person name="Asadollahi M."/>
            <person name="Askin M."/>
            <person name="Barry K."/>
            <person name="Battaglia E."/>
            <person name="Bayram O."/>
            <person name="Benocci T."/>
            <person name="Braus-Stromeyer S.A."/>
            <person name="Caldana C."/>
            <person name="Canovas D."/>
            <person name="Cerqueira G.C."/>
            <person name="Chen F."/>
            <person name="Chen W."/>
            <person name="Choi C."/>
            <person name="Clum A."/>
            <person name="Dos Santos R.A."/>
            <person name="Damasio A.R."/>
            <person name="Diallinas G."/>
            <person name="Emri T."/>
            <person name="Fekete E."/>
            <person name="Flipphi M."/>
            <person name="Freyberg S."/>
            <person name="Gallo A."/>
            <person name="Gournas C."/>
            <person name="Habgood R."/>
            <person name="Hainaut M."/>
            <person name="Harispe M.L."/>
            <person name="Henrissat B."/>
            <person name="Hilden K.S."/>
            <person name="Hope R."/>
            <person name="Hossain A."/>
            <person name="Karabika E."/>
            <person name="Karaffa L."/>
            <person name="Karanyi Z."/>
            <person name="Krasevec N."/>
            <person name="Kuo A."/>
            <person name="Kusch H."/>
            <person name="LaButti K."/>
            <person name="Lagendijk E.L."/>
            <person name="Lapidus A."/>
            <person name="Levasseur A."/>
            <person name="Lindquist E."/>
            <person name="Lipzen A."/>
            <person name="Logrieco A.F."/>
            <person name="MacCabe A."/>
            <person name="Maekelae M.R."/>
            <person name="Malavazi I."/>
            <person name="Melin P."/>
            <person name="Meyer V."/>
            <person name="Mielnichuk N."/>
            <person name="Miskei M."/>
            <person name="Molnar A.P."/>
            <person name="Mule G."/>
            <person name="Ngan C.Y."/>
            <person name="Orejas M."/>
            <person name="Orosz E."/>
            <person name="Ouedraogo J.P."/>
            <person name="Overkamp K.M."/>
            <person name="Park H.-S."/>
            <person name="Perrone G."/>
            <person name="Piumi F."/>
            <person name="Punt P.J."/>
            <person name="Ram A.F."/>
            <person name="Ramon A."/>
            <person name="Rauscher S."/>
            <person name="Record E."/>
            <person name="Riano-Pachon D.M."/>
            <person name="Robert V."/>
            <person name="Roehrig J."/>
            <person name="Ruller R."/>
            <person name="Salamov A."/>
            <person name="Salih N.S."/>
            <person name="Samson R.A."/>
            <person name="Sandor E."/>
            <person name="Sanguinetti M."/>
            <person name="Schuetze T."/>
            <person name="Sepcic K."/>
            <person name="Shelest E."/>
            <person name="Sherlock G."/>
            <person name="Sophianopoulou V."/>
            <person name="Squina F.M."/>
            <person name="Sun H."/>
            <person name="Susca A."/>
            <person name="Todd R.B."/>
            <person name="Tsang A."/>
            <person name="Unkles S.E."/>
            <person name="van de Wiele N."/>
            <person name="van Rossen-Uffink D."/>
            <person name="Oliveira J.V."/>
            <person name="Vesth T.C."/>
            <person name="Visser J."/>
            <person name="Yu J.-H."/>
            <person name="Zhou M."/>
            <person name="Andersen M.R."/>
            <person name="Archer D.B."/>
            <person name="Baker S.E."/>
            <person name="Benoit I."/>
            <person name="Brakhage A.A."/>
            <person name="Braus G.H."/>
            <person name="Fischer R."/>
            <person name="Frisvad J.C."/>
            <person name="Goldman G.H."/>
            <person name="Houbraken J."/>
            <person name="Oakley B."/>
            <person name="Pocsi I."/>
            <person name="Scazzocchio C."/>
            <person name="Seiboth B."/>
            <person name="vanKuyk P.A."/>
            <person name="Wortman J."/>
            <person name="Dyer P.S."/>
            <person name="Grigoriev I.V."/>
        </authorList>
    </citation>
    <scope>NUCLEOTIDE SEQUENCE [LARGE SCALE GENOMIC DNA]</scope>
    <source>
        <strain evidence="4">CBS 583.65</strain>
    </source>
</reference>
<feature type="transmembrane region" description="Helical" evidence="2">
    <location>
        <begin position="238"/>
        <end position="257"/>
    </location>
</feature>
<proteinExistence type="predicted"/>
<accession>A0A1L9PWH7</accession>
<keyword evidence="4" id="KW-1185">Reference proteome</keyword>
<feature type="region of interest" description="Disordered" evidence="1">
    <location>
        <begin position="325"/>
        <end position="354"/>
    </location>
</feature>
<dbReference type="Proteomes" id="UP000184073">
    <property type="component" value="Unassembled WGS sequence"/>
</dbReference>
<keyword evidence="2" id="KW-0472">Membrane</keyword>
<evidence type="ECO:0000256" key="1">
    <source>
        <dbReference type="SAM" id="MobiDB-lite"/>
    </source>
</evidence>
<keyword evidence="2" id="KW-1133">Transmembrane helix</keyword>
<feature type="transmembrane region" description="Helical" evidence="2">
    <location>
        <begin position="62"/>
        <end position="84"/>
    </location>
</feature>
<feature type="region of interest" description="Disordered" evidence="1">
    <location>
        <begin position="372"/>
        <end position="394"/>
    </location>
</feature>
<dbReference type="AlphaFoldDB" id="A0A1L9PWH7"/>
<keyword evidence="2" id="KW-0812">Transmembrane</keyword>
<gene>
    <name evidence="3" type="ORF">ASPVEDRAFT_87140</name>
</gene>
<sequence>MTPDKEPEPTPHSRTFIAFLWLELLLFPFIFVIILIVLIAFTNEYFKGVKSTPDVLHPPYSPYVWTSAVAPIAISSLGLTWAILSWWHQFTVLKHNKHWWTATTVFRLCVMAILVVTAILTAQFLPLPLGSCENQRKWRPEANVDPLTPTLFELLPKGWWWSKKSHRYFYTDNCHRLVNIWKLDIAVAALYFVTACCSGYISAAIASWIQATRFYVFIRAVEEGATLPWSSFLLNDRALPTLLLLLATTFWCTAHFLRTVDKVLCYISIRDGITETSTPATPGLDFVGLAIWGTLGSITILVYWAVILLFCFRWTKLHSKSDKNAQLQPHELPVDSESRGPTYHEMDDQPCIAELPGDYNQLYEADNIQVFEADSPKDKPANEQHSALGQKHTS</sequence>
<organism evidence="3 4">
    <name type="scientific">Aspergillus versicolor CBS 583.65</name>
    <dbReference type="NCBI Taxonomy" id="1036611"/>
    <lineage>
        <taxon>Eukaryota</taxon>
        <taxon>Fungi</taxon>
        <taxon>Dikarya</taxon>
        <taxon>Ascomycota</taxon>
        <taxon>Pezizomycotina</taxon>
        <taxon>Eurotiomycetes</taxon>
        <taxon>Eurotiomycetidae</taxon>
        <taxon>Eurotiales</taxon>
        <taxon>Aspergillaceae</taxon>
        <taxon>Aspergillus</taxon>
        <taxon>Aspergillus subgen. Nidulantes</taxon>
    </lineage>
</organism>